<dbReference type="GO" id="GO:0046872">
    <property type="term" value="F:metal ion binding"/>
    <property type="evidence" value="ECO:0007669"/>
    <property type="project" value="UniProtKB-KW"/>
</dbReference>
<reference evidence="6" key="1">
    <citation type="journal article" date="2021" name="PeerJ">
        <title>Extensive microbial diversity within the chicken gut microbiome revealed by metagenomics and culture.</title>
        <authorList>
            <person name="Gilroy R."/>
            <person name="Ravi A."/>
            <person name="Getino M."/>
            <person name="Pursley I."/>
            <person name="Horton D.L."/>
            <person name="Alikhan N.F."/>
            <person name="Baker D."/>
            <person name="Gharbi K."/>
            <person name="Hall N."/>
            <person name="Watson M."/>
            <person name="Adriaenssens E.M."/>
            <person name="Foster-Nyarko E."/>
            <person name="Jarju S."/>
            <person name="Secka A."/>
            <person name="Antonio M."/>
            <person name="Oren A."/>
            <person name="Chaudhuri R.R."/>
            <person name="La Ragione R."/>
            <person name="Hildebrand F."/>
            <person name="Pallen M.J."/>
        </authorList>
    </citation>
    <scope>NUCLEOTIDE SEQUENCE</scope>
    <source>
        <strain evidence="6">ChiSjej1B19-5720</strain>
    </source>
</reference>
<dbReference type="AlphaFoldDB" id="A0A9D2LU81"/>
<evidence type="ECO:0000256" key="4">
    <source>
        <dbReference type="ARBA" id="ARBA00023004"/>
    </source>
</evidence>
<keyword evidence="5" id="KW-0411">Iron-sulfur</keyword>
<accession>A0A9D2LU81</accession>
<dbReference type="PANTHER" id="PTHR43498">
    <property type="entry name" value="FERREDOXIN:COB-COM HETERODISULFIDE REDUCTASE SUBUNIT A"/>
    <property type="match status" value="1"/>
</dbReference>
<keyword evidence="2" id="KW-0479">Metal-binding</keyword>
<keyword evidence="4" id="KW-0408">Iron</keyword>
<dbReference type="SUPFAM" id="SSF51905">
    <property type="entry name" value="FAD/NAD(P)-binding domain"/>
    <property type="match status" value="1"/>
</dbReference>
<evidence type="ECO:0000256" key="1">
    <source>
        <dbReference type="ARBA" id="ARBA00022485"/>
    </source>
</evidence>
<evidence type="ECO:0000256" key="5">
    <source>
        <dbReference type="ARBA" id="ARBA00023014"/>
    </source>
</evidence>
<organism evidence="6 7">
    <name type="scientific">Candidatus Blautia faecavium</name>
    <dbReference type="NCBI Taxonomy" id="2838487"/>
    <lineage>
        <taxon>Bacteria</taxon>
        <taxon>Bacillati</taxon>
        <taxon>Bacillota</taxon>
        <taxon>Clostridia</taxon>
        <taxon>Lachnospirales</taxon>
        <taxon>Lachnospiraceae</taxon>
        <taxon>Blautia</taxon>
    </lineage>
</organism>
<dbReference type="InterPro" id="IPR036188">
    <property type="entry name" value="FAD/NAD-bd_sf"/>
</dbReference>
<dbReference type="GO" id="GO:0016491">
    <property type="term" value="F:oxidoreductase activity"/>
    <property type="evidence" value="ECO:0007669"/>
    <property type="project" value="UniProtKB-KW"/>
</dbReference>
<evidence type="ECO:0000256" key="2">
    <source>
        <dbReference type="ARBA" id="ARBA00022723"/>
    </source>
</evidence>
<name>A0A9D2LU81_9FIRM</name>
<evidence type="ECO:0000256" key="3">
    <source>
        <dbReference type="ARBA" id="ARBA00023002"/>
    </source>
</evidence>
<evidence type="ECO:0000313" key="7">
    <source>
        <dbReference type="Proteomes" id="UP000823842"/>
    </source>
</evidence>
<dbReference type="GO" id="GO:0051539">
    <property type="term" value="F:4 iron, 4 sulfur cluster binding"/>
    <property type="evidence" value="ECO:0007669"/>
    <property type="project" value="UniProtKB-KW"/>
</dbReference>
<sequence>ISVFRYNDELVVGGLPWDFIQRMVTSGGAKVEYPLGNISFNPECYKLTAQRLMKELGVITYLHTRLIDCQKNQNRISHVVLHSKCGLFALNAKIFIDCTGDADLAALAGVPMLHHEGELQPASLCFCLGHVDVSSLHKIHHSQQGINYHIEDLRKLLTDISAKEQVPEFGGPWMCYMLTDDTVLVNMTRKKVNIFNEAEATQAEFDMREDAFKLIEILKNNVPAFSKASVLYTAAQIGIRESRHIKGIHVLSGEEYLNAVHFEDSIGRGCHPIDIHASNGSGQHCEFLKKAAYIPYRSLITQEIENLIVACRAFSADKIAFASTRVQACVMGLGQAAGVAAAQCAKQQCTVQNVDILSLRQRLIDLGANI</sequence>
<keyword evidence="3" id="KW-0560">Oxidoreductase</keyword>
<dbReference type="PANTHER" id="PTHR43498:SF1">
    <property type="entry name" value="COB--COM HETERODISULFIDE REDUCTASE IRON-SULFUR SUBUNIT A"/>
    <property type="match status" value="1"/>
</dbReference>
<evidence type="ECO:0000313" key="6">
    <source>
        <dbReference type="EMBL" id="HJB29482.1"/>
    </source>
</evidence>
<dbReference type="EMBL" id="DWYZ01000218">
    <property type="protein sequence ID" value="HJB29482.1"/>
    <property type="molecule type" value="Genomic_DNA"/>
</dbReference>
<feature type="non-terminal residue" evidence="6">
    <location>
        <position position="1"/>
    </location>
</feature>
<dbReference type="InterPro" id="IPR039650">
    <property type="entry name" value="HdrA-like"/>
</dbReference>
<protein>
    <submittedName>
        <fullName evidence="6">FAD-dependent oxidoreductase</fullName>
    </submittedName>
</protein>
<gene>
    <name evidence="6" type="ORF">IAA06_11915</name>
</gene>
<reference evidence="6" key="2">
    <citation type="submission" date="2021-04" db="EMBL/GenBank/DDBJ databases">
        <authorList>
            <person name="Gilroy R."/>
        </authorList>
    </citation>
    <scope>NUCLEOTIDE SEQUENCE</scope>
    <source>
        <strain evidence="6">ChiSjej1B19-5720</strain>
    </source>
</reference>
<proteinExistence type="predicted"/>
<dbReference type="Proteomes" id="UP000823842">
    <property type="component" value="Unassembled WGS sequence"/>
</dbReference>
<dbReference type="Pfam" id="PF12831">
    <property type="entry name" value="FAD_oxidored"/>
    <property type="match status" value="1"/>
</dbReference>
<keyword evidence="1" id="KW-0004">4Fe-4S</keyword>
<comment type="caution">
    <text evidence="6">The sequence shown here is derived from an EMBL/GenBank/DDBJ whole genome shotgun (WGS) entry which is preliminary data.</text>
</comment>